<protein>
    <submittedName>
        <fullName evidence="2">Uncharacterized protein</fullName>
    </submittedName>
</protein>
<dbReference type="AlphaFoldDB" id="A0A1I7X5B9"/>
<name>A0A1I7X5B9_HETBA</name>
<evidence type="ECO:0000313" key="2">
    <source>
        <dbReference type="WBParaSite" id="Hba_12661"/>
    </source>
</evidence>
<sequence length="28" mass="3360">MKNFIIQQNNAGIHVSCSTRDWFQIFFN</sequence>
<dbReference type="WBParaSite" id="Hba_12661">
    <property type="protein sequence ID" value="Hba_12661"/>
    <property type="gene ID" value="Hba_12661"/>
</dbReference>
<proteinExistence type="predicted"/>
<dbReference type="Proteomes" id="UP000095283">
    <property type="component" value="Unplaced"/>
</dbReference>
<accession>A0A1I7X5B9</accession>
<reference evidence="2" key="1">
    <citation type="submission" date="2016-11" db="UniProtKB">
        <authorList>
            <consortium name="WormBaseParasite"/>
        </authorList>
    </citation>
    <scope>IDENTIFICATION</scope>
</reference>
<keyword evidence="1" id="KW-1185">Reference proteome</keyword>
<organism evidence="1 2">
    <name type="scientific">Heterorhabditis bacteriophora</name>
    <name type="common">Entomopathogenic nematode worm</name>
    <dbReference type="NCBI Taxonomy" id="37862"/>
    <lineage>
        <taxon>Eukaryota</taxon>
        <taxon>Metazoa</taxon>
        <taxon>Ecdysozoa</taxon>
        <taxon>Nematoda</taxon>
        <taxon>Chromadorea</taxon>
        <taxon>Rhabditida</taxon>
        <taxon>Rhabditina</taxon>
        <taxon>Rhabditomorpha</taxon>
        <taxon>Strongyloidea</taxon>
        <taxon>Heterorhabditidae</taxon>
        <taxon>Heterorhabditis</taxon>
    </lineage>
</organism>
<evidence type="ECO:0000313" key="1">
    <source>
        <dbReference type="Proteomes" id="UP000095283"/>
    </source>
</evidence>